<keyword evidence="2" id="KW-1185">Reference proteome</keyword>
<dbReference type="AlphaFoldDB" id="A0AAN9J6Z3"/>
<reference evidence="1 2" key="1">
    <citation type="submission" date="2024-01" db="EMBL/GenBank/DDBJ databases">
        <title>The genomes of 5 underutilized Papilionoideae crops provide insights into root nodulation and disease resistance.</title>
        <authorList>
            <person name="Yuan L."/>
        </authorList>
    </citation>
    <scope>NUCLEOTIDE SEQUENCE [LARGE SCALE GENOMIC DNA]</scope>
    <source>
        <strain evidence="1">LY-2023</strain>
        <tissue evidence="1">Leaf</tissue>
    </source>
</reference>
<evidence type="ECO:0000313" key="1">
    <source>
        <dbReference type="EMBL" id="KAK7293302.1"/>
    </source>
</evidence>
<proteinExistence type="predicted"/>
<gene>
    <name evidence="1" type="ORF">RJT34_16165</name>
</gene>
<protein>
    <submittedName>
        <fullName evidence="1">Uncharacterized protein</fullName>
    </submittedName>
</protein>
<organism evidence="1 2">
    <name type="scientific">Clitoria ternatea</name>
    <name type="common">Butterfly pea</name>
    <dbReference type="NCBI Taxonomy" id="43366"/>
    <lineage>
        <taxon>Eukaryota</taxon>
        <taxon>Viridiplantae</taxon>
        <taxon>Streptophyta</taxon>
        <taxon>Embryophyta</taxon>
        <taxon>Tracheophyta</taxon>
        <taxon>Spermatophyta</taxon>
        <taxon>Magnoliopsida</taxon>
        <taxon>eudicotyledons</taxon>
        <taxon>Gunneridae</taxon>
        <taxon>Pentapetalae</taxon>
        <taxon>rosids</taxon>
        <taxon>fabids</taxon>
        <taxon>Fabales</taxon>
        <taxon>Fabaceae</taxon>
        <taxon>Papilionoideae</taxon>
        <taxon>50 kb inversion clade</taxon>
        <taxon>NPAAA clade</taxon>
        <taxon>indigoferoid/millettioid clade</taxon>
        <taxon>Phaseoleae</taxon>
        <taxon>Clitoria</taxon>
    </lineage>
</organism>
<comment type="caution">
    <text evidence="1">The sequence shown here is derived from an EMBL/GenBank/DDBJ whole genome shotgun (WGS) entry which is preliminary data.</text>
</comment>
<evidence type="ECO:0000313" key="2">
    <source>
        <dbReference type="Proteomes" id="UP001359559"/>
    </source>
</evidence>
<accession>A0AAN9J6Z3</accession>
<dbReference type="EMBL" id="JAYKXN010000004">
    <property type="protein sequence ID" value="KAK7293302.1"/>
    <property type="molecule type" value="Genomic_DNA"/>
</dbReference>
<name>A0AAN9J6Z3_CLITE</name>
<dbReference type="Proteomes" id="UP001359559">
    <property type="component" value="Unassembled WGS sequence"/>
</dbReference>
<sequence length="75" mass="8234">MSSVADRAQVPWKGAPKRVRALLFPDPVAPQGVVSKSGIGLWAPHSTHLETQTKESDMCASKRASKLVRHKEADW</sequence>